<feature type="domain" description="CYTH" evidence="1">
    <location>
        <begin position="6"/>
        <end position="209"/>
    </location>
</feature>
<dbReference type="RefSeq" id="WP_190265471.1">
    <property type="nucleotide sequence ID" value="NZ_BAABAD010000003.1"/>
</dbReference>
<dbReference type="SMART" id="SM01118">
    <property type="entry name" value="CYTH"/>
    <property type="match status" value="1"/>
</dbReference>
<evidence type="ECO:0000259" key="2">
    <source>
        <dbReference type="PROSITE" id="PS51708"/>
    </source>
</evidence>
<name>A0ABR7W5S6_9ACTN</name>
<dbReference type="Proteomes" id="UP000602395">
    <property type="component" value="Unassembled WGS sequence"/>
</dbReference>
<dbReference type="Gene3D" id="1.40.20.10">
    <property type="entry name" value="CHAD domain"/>
    <property type="match status" value="1"/>
</dbReference>
<dbReference type="PROSITE" id="PS51708">
    <property type="entry name" value="CHAD"/>
    <property type="match status" value="1"/>
</dbReference>
<dbReference type="Gene3D" id="2.40.320.10">
    <property type="entry name" value="Hypothetical Protein Pfu-838710-001"/>
    <property type="match status" value="1"/>
</dbReference>
<dbReference type="InterPro" id="IPR007899">
    <property type="entry name" value="CHAD_dom"/>
</dbReference>
<gene>
    <name evidence="3" type="ORF">IDF66_01180</name>
</gene>
<organism evidence="3 4">
    <name type="scientific">Gordonia hankookensis</name>
    <dbReference type="NCBI Taxonomy" id="589403"/>
    <lineage>
        <taxon>Bacteria</taxon>
        <taxon>Bacillati</taxon>
        <taxon>Actinomycetota</taxon>
        <taxon>Actinomycetes</taxon>
        <taxon>Mycobacteriales</taxon>
        <taxon>Gordoniaceae</taxon>
        <taxon>Gordonia</taxon>
    </lineage>
</organism>
<feature type="domain" description="CHAD" evidence="2">
    <location>
        <begin position="217"/>
        <end position="498"/>
    </location>
</feature>
<dbReference type="PANTHER" id="PTHR39339:SF1">
    <property type="entry name" value="CHAD DOMAIN-CONTAINING PROTEIN"/>
    <property type="match status" value="1"/>
</dbReference>
<proteinExistence type="predicted"/>
<dbReference type="InterPro" id="IPR038186">
    <property type="entry name" value="CHAD_dom_sf"/>
</dbReference>
<evidence type="ECO:0000313" key="4">
    <source>
        <dbReference type="Proteomes" id="UP000602395"/>
    </source>
</evidence>
<dbReference type="PANTHER" id="PTHR39339">
    <property type="entry name" value="SLR1444 PROTEIN"/>
    <property type="match status" value="1"/>
</dbReference>
<keyword evidence="4" id="KW-1185">Reference proteome</keyword>
<dbReference type="EMBL" id="JACWMS010000001">
    <property type="protein sequence ID" value="MBD1318185.1"/>
    <property type="molecule type" value="Genomic_DNA"/>
</dbReference>
<dbReference type="SMART" id="SM00880">
    <property type="entry name" value="CHAD"/>
    <property type="match status" value="1"/>
</dbReference>
<dbReference type="Pfam" id="PF05235">
    <property type="entry name" value="CHAD"/>
    <property type="match status" value="1"/>
</dbReference>
<accession>A0ABR7W5S6</accession>
<evidence type="ECO:0000313" key="3">
    <source>
        <dbReference type="EMBL" id="MBD1318185.1"/>
    </source>
</evidence>
<reference evidence="3 4" key="1">
    <citation type="submission" date="2020-09" db="EMBL/GenBank/DDBJ databases">
        <title>Novel species in genus Gordonia.</title>
        <authorList>
            <person name="Zhang G."/>
        </authorList>
    </citation>
    <scope>NUCLEOTIDE SEQUENCE [LARGE SCALE GENOMIC DNA]</scope>
    <source>
        <strain evidence="3 4">ON-33</strain>
    </source>
</reference>
<dbReference type="InterPro" id="IPR033469">
    <property type="entry name" value="CYTH-like_dom_sf"/>
</dbReference>
<evidence type="ECO:0000259" key="1">
    <source>
        <dbReference type="PROSITE" id="PS51707"/>
    </source>
</evidence>
<dbReference type="Pfam" id="PF01928">
    <property type="entry name" value="CYTH"/>
    <property type="match status" value="1"/>
</dbReference>
<dbReference type="SUPFAM" id="SSF55154">
    <property type="entry name" value="CYTH-like phosphatases"/>
    <property type="match status" value="1"/>
</dbReference>
<dbReference type="InterPro" id="IPR023577">
    <property type="entry name" value="CYTH_domain"/>
</dbReference>
<sequence>MAASEQLEVELKFDVDAGHSAPDLRVLPGVIGATEPETFNLDATYFDTENLDLAGNRITLRRRTGGHDAGWHLKRPAGAPGTRRELQLGFDEAPADGEVPTDLISPVVALTRTRRLIPVAAVSTTRTVTTLLGADGQAVAEFAEDLVTAQSLLPGGHFQEWAEWEFELLGNDPHPRLLKTAEKTLRAAGGREPSSTSKLARAIGSTPTVVEPHLGKRPSALELVVTDIAIHRNSLVTQDPLVRTDADDAVHQMRVACRRLRSVFSGFPTVLDAERTDHLGGELKLLARILGDARDSEVQLALDENLLRAENASESLIAELAGTETAIHDRAIKAAHAAMDSDRYFALLDAIDELIASPPPGPDADLDATIAVDRAIAKSRKKIRTEQSVLSSLTEGSEEWAEQLHTIRKRAKRLRYSTDAAAPLDKKRYRKVATIAKRVQSALGDYNDSRINRARVAEIAGSGKLSGPDMFVLGRIDARQQADGQRAIDAYRKAAKDL</sequence>
<protein>
    <submittedName>
        <fullName evidence="3">CYTH and CHAD domain-containing protein</fullName>
    </submittedName>
</protein>
<comment type="caution">
    <text evidence="3">The sequence shown here is derived from an EMBL/GenBank/DDBJ whole genome shotgun (WGS) entry which is preliminary data.</text>
</comment>
<dbReference type="PROSITE" id="PS51707">
    <property type="entry name" value="CYTH"/>
    <property type="match status" value="1"/>
</dbReference>
<dbReference type="CDD" id="cd07374">
    <property type="entry name" value="CYTH-like_Pase"/>
    <property type="match status" value="1"/>
</dbReference>